<dbReference type="STRING" id="644548.SCNU_15021"/>
<dbReference type="OrthoDB" id="9926244at2"/>
<gene>
    <name evidence="2" type="ORF">SCNU_15021</name>
</gene>
<dbReference type="EMBL" id="AEUD01000013">
    <property type="protein sequence ID" value="EGD54311.1"/>
    <property type="molecule type" value="Genomic_DNA"/>
</dbReference>
<protein>
    <recommendedName>
        <fullName evidence="4">DUF3592 domain-containing protein</fullName>
    </recommendedName>
</protein>
<evidence type="ECO:0000313" key="2">
    <source>
        <dbReference type="EMBL" id="EGD54311.1"/>
    </source>
</evidence>
<organism evidence="2 3">
    <name type="scientific">Gordonia neofelifaecis NRRL B-59395</name>
    <dbReference type="NCBI Taxonomy" id="644548"/>
    <lineage>
        <taxon>Bacteria</taxon>
        <taxon>Bacillati</taxon>
        <taxon>Actinomycetota</taxon>
        <taxon>Actinomycetes</taxon>
        <taxon>Mycobacteriales</taxon>
        <taxon>Gordoniaceae</taxon>
        <taxon>Gordonia</taxon>
    </lineage>
</organism>
<sequence length="198" mass="22475">MTQQREAPSGEPRWPRIVIAIVFTLLYPVVVIIFFGLGIVVAYELGEAFSGSAAGSFFQSWIAFFGIAGGLFAVWAYRRTARAAGALLATRVTRVGQASPGRIRTYEDSYRRNPRGPDRRVITLTVWFPADPTDRREHSRELVRINRHFTFYGRDVKGPAALLAKYPIGTPVTVYRGRRGLIVTTDLHRDHLAWYEFW</sequence>
<feature type="transmembrane region" description="Helical" evidence="1">
    <location>
        <begin position="21"/>
        <end position="45"/>
    </location>
</feature>
<dbReference type="AlphaFoldDB" id="F1YM60"/>
<proteinExistence type="predicted"/>
<dbReference type="Proteomes" id="UP000035065">
    <property type="component" value="Unassembled WGS sequence"/>
</dbReference>
<reference evidence="2 3" key="1">
    <citation type="journal article" date="2011" name="J. Bacteriol.">
        <title>Draft Genome Sequence of Gordonia neofelifaecis NRRL B-59395, a Cholesterol-Degrading Actinomycete.</title>
        <authorList>
            <person name="Ge F."/>
            <person name="Li W."/>
            <person name="Chen G."/>
            <person name="Liu Y."/>
            <person name="Zhang G."/>
            <person name="Yong B."/>
            <person name="Wang Q."/>
            <person name="Wang N."/>
            <person name="Huang Z."/>
            <person name="Li W."/>
            <person name="Wang J."/>
            <person name="Wu C."/>
            <person name="Xie Q."/>
            <person name="Liu G."/>
        </authorList>
    </citation>
    <scope>NUCLEOTIDE SEQUENCE [LARGE SCALE GENOMIC DNA]</scope>
    <source>
        <strain evidence="2 3">NRRL B-59395</strain>
    </source>
</reference>
<keyword evidence="1" id="KW-1133">Transmembrane helix</keyword>
<comment type="caution">
    <text evidence="2">The sequence shown here is derived from an EMBL/GenBank/DDBJ whole genome shotgun (WGS) entry which is preliminary data.</text>
</comment>
<evidence type="ECO:0000313" key="3">
    <source>
        <dbReference type="Proteomes" id="UP000035065"/>
    </source>
</evidence>
<evidence type="ECO:0000256" key="1">
    <source>
        <dbReference type="SAM" id="Phobius"/>
    </source>
</evidence>
<keyword evidence="3" id="KW-1185">Reference proteome</keyword>
<evidence type="ECO:0008006" key="4">
    <source>
        <dbReference type="Google" id="ProtNLM"/>
    </source>
</evidence>
<dbReference type="RefSeq" id="WP_009680202.1">
    <property type="nucleotide sequence ID" value="NZ_AEUD01000013.1"/>
</dbReference>
<feature type="transmembrane region" description="Helical" evidence="1">
    <location>
        <begin position="57"/>
        <end position="77"/>
    </location>
</feature>
<accession>F1YM60</accession>
<keyword evidence="1" id="KW-0472">Membrane</keyword>
<name>F1YM60_9ACTN</name>
<keyword evidence="1" id="KW-0812">Transmembrane</keyword>